<dbReference type="InterPro" id="IPR015943">
    <property type="entry name" value="WD40/YVTN_repeat-like_dom_sf"/>
</dbReference>
<dbReference type="VEuPathDB" id="TrichDB:TVAG_003220"/>
<dbReference type="CDD" id="cd06071">
    <property type="entry name" value="Beach"/>
    <property type="match status" value="1"/>
</dbReference>
<dbReference type="SMR" id="A2FN74"/>
<evidence type="ECO:0000313" key="3">
    <source>
        <dbReference type="EMBL" id="EAX93633.1"/>
    </source>
</evidence>
<dbReference type="RefSeq" id="XP_001306563.1">
    <property type="nucleotide sequence ID" value="XM_001306562.1"/>
</dbReference>
<dbReference type="VEuPathDB" id="TrichDB:TVAGG3_0669650"/>
<dbReference type="OrthoDB" id="26681at2759"/>
<dbReference type="Gene3D" id="2.130.10.10">
    <property type="entry name" value="YVTN repeat-like/Quinoprotein amine dehydrogenase"/>
    <property type="match status" value="1"/>
</dbReference>
<feature type="domain" description="BEACH-type PH" evidence="2">
    <location>
        <begin position="1542"/>
        <end position="1640"/>
    </location>
</feature>
<dbReference type="SUPFAM" id="SSF49899">
    <property type="entry name" value="Concanavalin A-like lectins/glucanases"/>
    <property type="match status" value="1"/>
</dbReference>
<reference evidence="3" key="1">
    <citation type="submission" date="2006-10" db="EMBL/GenBank/DDBJ databases">
        <authorList>
            <person name="Amadeo P."/>
            <person name="Zhao Q."/>
            <person name="Wortman J."/>
            <person name="Fraser-Liggett C."/>
            <person name="Carlton J."/>
        </authorList>
    </citation>
    <scope>NUCLEOTIDE SEQUENCE</scope>
    <source>
        <strain evidence="3">G3</strain>
    </source>
</reference>
<dbReference type="SUPFAM" id="SSF50729">
    <property type="entry name" value="PH domain-like"/>
    <property type="match status" value="1"/>
</dbReference>
<dbReference type="PROSITE" id="PS51783">
    <property type="entry name" value="PH_BEACH"/>
    <property type="match status" value="1"/>
</dbReference>
<dbReference type="STRING" id="5722.A2FN74"/>
<evidence type="ECO:0000259" key="2">
    <source>
        <dbReference type="PROSITE" id="PS51783"/>
    </source>
</evidence>
<dbReference type="InterPro" id="IPR000409">
    <property type="entry name" value="BEACH_dom"/>
</dbReference>
<accession>A2FN74</accession>
<name>A2FN74_TRIV3</name>
<sequence length="2215" mass="253012">MSLYSGDANFLLEVANKYPEAASFFNRFSKKDLFSLNWKQTKEILDQLKPIPDALVTIIPELGMTILAKYIAITFCSFFPEELFQIYLLILDKLPSQDLDLIIPLLVSRLSIPQRKAAIFKLPDCGATFMFLGSLIHSEDLFITAFQRIFSSIHLIPQTLQQYLISQLRKTIENGVGRSHITEIIEIATHYKTTSTKKQSNKIFSNDYESSSSLDIILTIICDYYPHSLVKTDPKSLQTALQQVFKLKNIPLSALKLVLLTNSQVPLTFKHIYNLSQKSPNLVFDYLSRLTESDGISAWYQILSKISMMEVNIQTREFLINCYEYYLIACHNNPIYISAIQSSGTMEWFIEVIGKMTDSMYHITIFSLFLLLFRSFGQTAKFISSYNEFQVEFESSLQRINNKILYYDAVLWILDEKRSCPFKNFLNSEELEKIKFPPPSSPFVFEFIPIVLTTLMKIAVADSTPKNIPQSPTTLRMNLGLERTHSQVKLLLDVTDDEDKSDNEKSDTPLKLTNEISNEITNEGKDEIENMSIICPVELNTIQIKPLLSFFLENLIPMYENDSTSFLIHSLSSSQVLLPLLPLAEKNDLCFQFLTRSLALSCPFPVFAAFYEQISYDFKKILEFLASLAEYSQLVTDFLYITSPIPLATTVPCNTICLWVRPLSESNILTITTKFNDLTLRLSSENLSVVSQNAKLKLPQKIGGWIMISAIFLGNTISITANTSLLKLTYQYDVGSFQNFTLGNNISHFDLQSVRVFKNSLSDDDILHLFSLGPNYMEFVHHNLNQMEFKETPQFITKNGYVSSLYLPFLSLFEGKSFESNCLSLLELSLSPPFKMVRHLARGPQKAAMAITVDRRRSYSFMNCLQCHGGLHLLIHFCGEIILKKPELSNLLWKLFNKLFNTRPDVYKFFEQKNAFSLVGHLLWSGNIKLDEVLDLTMKKYKDEFILTNPLSLREWIFEGLLFHSESHNGLSNIIESMKNPRNFKILKEKKTFDKIINILCSSCKHSKEYLDLLGKFAVGLTEPQTAQEYGQLVFDRLILYHLTFDKNSNESKMLSIRSTEKLHKMTGLTIQPITTVSLIKVLSQILTKYPEVKLDLELLLPGVVTSPPIVQVTLVTTLIKHLSSGYLQLLGHILKILKHIEKIEEEIFNFLNGLQNISFVQLTTCFFSILLHKETSSHLDQLCLFATEKTYCETTNDLVIAMNQILDVIRFTELSNDGLPLFDNSPPSLMNFMSLLLDQVIILNSPDLLFKFFLSLFSIPGVALYRLATVCFTTMTSLLNTINKRNQCKLQSVNQAIVHITTISSFLIHKLRLTPGAINPFILNLIESFISSLTTVLVSAQNTDLTSRLVNFLADLFHVDVPQQMIAKIKQNLSLLSKASKAKRYSEMMDRMDEPSNLTPNKFIIPFQDDLDKLQGKWLKKDDIDMIALFSISCKSIHHQTQAAVKLNIDDNDGDNVIDLWHETFHILQFPGSQIFNKCPTKWMVSDRSLNFQQRSILIPMNPSIDKPYIQHWEAKYGSDPIPEVRLTLKDVLKYTPVSLHMANDVEFSSHALRLSGISNIDGVLIVSHKTLRFYQRVKQTSQTCDVVLTIQISKIVSIRLKTFRHQQTGVEIACKDATCYIFAFDTANLREIFVDVMENRQISIIKNLNKKDLDLTTKHWVEGQISNFDYLLYLNSVSGRSWYDFTQYPIFPWVIKNYKTSEIDLNDSSNYRDFTYPIFAQTNEQKEQCISYYNTTASLSNEPHCTPNYISNVGSTIYFLVRAEPFTDEEISFQNGSLDAADRTFQSFDIAYQLMTAPGNKNALELVPEFYFNPELLKNINKIEFPYSPITGRTVDDVVLPDWALSHREFVQIMRKALESSFVSSCLNEWIDLVWGFRRKGENALERCNVFQSTVYQFDPRDVIGDRVLYKALSGQIHNCGQAAQQLFDKPHPKRNDSNQDLKGELIFHSLRKPIASERNLLQFSLNSDRWIPIVSDKTQFKAFRLVNGSIEANKNGQVSPAISFSDDIAATCFDVMGTTVVTGHAMPVINLWKVRDTIDLFLTIRGHLVPISAVSIFGQPWSMLASGHEDGCVSLFSMCPTRFLRVLRGNNRIRVSFIRVCIANGDIIVCQSKEGESIVTLWSVNGEFVNRITLESQLLDCVCTTFVQGVRHNFIFVLGSDSIIYVFKEDDLMLIGTFKLNHPNPVSMFLEKDKNVLFITHSDGFLSCWKIV</sequence>
<feature type="domain" description="BEACH" evidence="1">
    <location>
        <begin position="1647"/>
        <end position="1937"/>
    </location>
</feature>
<evidence type="ECO:0000259" key="1">
    <source>
        <dbReference type="PROSITE" id="PS50197"/>
    </source>
</evidence>
<dbReference type="PROSITE" id="PS50197">
    <property type="entry name" value="BEACH"/>
    <property type="match status" value="1"/>
</dbReference>
<dbReference type="SUPFAM" id="SSF50978">
    <property type="entry name" value="WD40 repeat-like"/>
    <property type="match status" value="1"/>
</dbReference>
<dbReference type="InterPro" id="IPR050865">
    <property type="entry name" value="BEACH_Domain"/>
</dbReference>
<dbReference type="SUPFAM" id="SSF81837">
    <property type="entry name" value="BEACH domain"/>
    <property type="match status" value="1"/>
</dbReference>
<dbReference type="InterPro" id="IPR036372">
    <property type="entry name" value="BEACH_dom_sf"/>
</dbReference>
<dbReference type="Pfam" id="PF02138">
    <property type="entry name" value="Beach"/>
    <property type="match status" value="1"/>
</dbReference>
<dbReference type="InterPro" id="IPR023362">
    <property type="entry name" value="PH-BEACH_dom"/>
</dbReference>
<dbReference type="InterPro" id="IPR036322">
    <property type="entry name" value="WD40_repeat_dom_sf"/>
</dbReference>
<dbReference type="PANTHER" id="PTHR13743:SF112">
    <property type="entry name" value="BEACH DOMAIN-CONTAINING PROTEIN"/>
    <property type="match status" value="1"/>
</dbReference>
<evidence type="ECO:0000313" key="4">
    <source>
        <dbReference type="Proteomes" id="UP000001542"/>
    </source>
</evidence>
<dbReference type="InterPro" id="IPR013320">
    <property type="entry name" value="ConA-like_dom_sf"/>
</dbReference>
<dbReference type="Gene3D" id="1.10.1540.10">
    <property type="entry name" value="BEACH domain"/>
    <property type="match status" value="1"/>
</dbReference>
<dbReference type="InParanoid" id="A2FN74"/>
<organism evidence="3 4">
    <name type="scientific">Trichomonas vaginalis (strain ATCC PRA-98 / G3)</name>
    <dbReference type="NCBI Taxonomy" id="412133"/>
    <lineage>
        <taxon>Eukaryota</taxon>
        <taxon>Metamonada</taxon>
        <taxon>Parabasalia</taxon>
        <taxon>Trichomonadida</taxon>
        <taxon>Trichomonadidae</taxon>
        <taxon>Trichomonas</taxon>
    </lineage>
</organism>
<dbReference type="SMART" id="SM01026">
    <property type="entry name" value="Beach"/>
    <property type="match status" value="1"/>
</dbReference>
<dbReference type="Proteomes" id="UP000001542">
    <property type="component" value="Unassembled WGS sequence"/>
</dbReference>
<dbReference type="EMBL" id="DS113900">
    <property type="protein sequence ID" value="EAX93633.1"/>
    <property type="molecule type" value="Genomic_DNA"/>
</dbReference>
<reference evidence="3" key="2">
    <citation type="journal article" date="2007" name="Science">
        <title>Draft genome sequence of the sexually transmitted pathogen Trichomonas vaginalis.</title>
        <authorList>
            <person name="Carlton J.M."/>
            <person name="Hirt R.P."/>
            <person name="Silva J.C."/>
            <person name="Delcher A.L."/>
            <person name="Schatz M."/>
            <person name="Zhao Q."/>
            <person name="Wortman J.R."/>
            <person name="Bidwell S.L."/>
            <person name="Alsmark U.C.M."/>
            <person name="Besteiro S."/>
            <person name="Sicheritz-Ponten T."/>
            <person name="Noel C.J."/>
            <person name="Dacks J.B."/>
            <person name="Foster P.G."/>
            <person name="Simillion C."/>
            <person name="Van de Peer Y."/>
            <person name="Miranda-Saavedra D."/>
            <person name="Barton G.J."/>
            <person name="Westrop G.D."/>
            <person name="Mueller S."/>
            <person name="Dessi D."/>
            <person name="Fiori P.L."/>
            <person name="Ren Q."/>
            <person name="Paulsen I."/>
            <person name="Zhang H."/>
            <person name="Bastida-Corcuera F.D."/>
            <person name="Simoes-Barbosa A."/>
            <person name="Brown M.T."/>
            <person name="Hayes R.D."/>
            <person name="Mukherjee M."/>
            <person name="Okumura C.Y."/>
            <person name="Schneider R."/>
            <person name="Smith A.J."/>
            <person name="Vanacova S."/>
            <person name="Villalvazo M."/>
            <person name="Haas B.J."/>
            <person name="Pertea M."/>
            <person name="Feldblyum T.V."/>
            <person name="Utterback T.R."/>
            <person name="Shu C.L."/>
            <person name="Osoegawa K."/>
            <person name="de Jong P.J."/>
            <person name="Hrdy I."/>
            <person name="Horvathova L."/>
            <person name="Zubacova Z."/>
            <person name="Dolezal P."/>
            <person name="Malik S.B."/>
            <person name="Logsdon J.M. Jr."/>
            <person name="Henze K."/>
            <person name="Gupta A."/>
            <person name="Wang C.C."/>
            <person name="Dunne R.L."/>
            <person name="Upcroft J.A."/>
            <person name="Upcroft P."/>
            <person name="White O."/>
            <person name="Salzberg S.L."/>
            <person name="Tang P."/>
            <person name="Chiu C.-H."/>
            <person name="Lee Y.-S."/>
            <person name="Embley T.M."/>
            <person name="Coombs G.H."/>
            <person name="Mottram J.C."/>
            <person name="Tachezy J."/>
            <person name="Fraser-Liggett C.M."/>
            <person name="Johnson P.J."/>
        </authorList>
    </citation>
    <scope>NUCLEOTIDE SEQUENCE [LARGE SCALE GENOMIC DNA]</scope>
    <source>
        <strain evidence="3">G3</strain>
    </source>
</reference>
<protein>
    <submittedName>
        <fullName evidence="3">Beige/BEACH domain containing protein</fullName>
    </submittedName>
</protein>
<dbReference type="eggNOG" id="KOG1786">
    <property type="taxonomic scope" value="Eukaryota"/>
</dbReference>
<gene>
    <name evidence="3" type="ORF">TVAG_003220</name>
</gene>
<proteinExistence type="predicted"/>
<dbReference type="PANTHER" id="PTHR13743">
    <property type="entry name" value="BEIGE/BEACH-RELATED"/>
    <property type="match status" value="1"/>
</dbReference>
<keyword evidence="4" id="KW-1185">Reference proteome</keyword>
<dbReference type="KEGG" id="tva:4751353"/>